<gene>
    <name evidence="1" type="ORF">NPIL_678971</name>
</gene>
<protein>
    <recommendedName>
        <fullName evidence="3">Peptidase A2 domain-containing protein</fullName>
    </recommendedName>
</protein>
<organism evidence="1 2">
    <name type="scientific">Nephila pilipes</name>
    <name type="common">Giant wood spider</name>
    <name type="synonym">Nephila maculata</name>
    <dbReference type="NCBI Taxonomy" id="299642"/>
    <lineage>
        <taxon>Eukaryota</taxon>
        <taxon>Metazoa</taxon>
        <taxon>Ecdysozoa</taxon>
        <taxon>Arthropoda</taxon>
        <taxon>Chelicerata</taxon>
        <taxon>Arachnida</taxon>
        <taxon>Araneae</taxon>
        <taxon>Araneomorphae</taxon>
        <taxon>Entelegynae</taxon>
        <taxon>Araneoidea</taxon>
        <taxon>Nephilidae</taxon>
        <taxon>Nephila</taxon>
    </lineage>
</organism>
<dbReference type="Proteomes" id="UP000887013">
    <property type="component" value="Unassembled WGS sequence"/>
</dbReference>
<accession>A0A8X6UE89</accession>
<dbReference type="AlphaFoldDB" id="A0A8X6UE89"/>
<evidence type="ECO:0000313" key="1">
    <source>
        <dbReference type="EMBL" id="GFU10131.1"/>
    </source>
</evidence>
<dbReference type="EMBL" id="BMAW01078222">
    <property type="protein sequence ID" value="GFU10131.1"/>
    <property type="molecule type" value="Genomic_DNA"/>
</dbReference>
<keyword evidence="2" id="KW-1185">Reference proteome</keyword>
<reference evidence="1" key="1">
    <citation type="submission" date="2020-08" db="EMBL/GenBank/DDBJ databases">
        <title>Multicomponent nature underlies the extraordinary mechanical properties of spider dragline silk.</title>
        <authorList>
            <person name="Kono N."/>
            <person name="Nakamura H."/>
            <person name="Mori M."/>
            <person name="Yoshida Y."/>
            <person name="Ohtoshi R."/>
            <person name="Malay A.D."/>
            <person name="Moran D.A.P."/>
            <person name="Tomita M."/>
            <person name="Numata K."/>
            <person name="Arakawa K."/>
        </authorList>
    </citation>
    <scope>NUCLEOTIDE SEQUENCE</scope>
</reference>
<evidence type="ECO:0000313" key="2">
    <source>
        <dbReference type="Proteomes" id="UP000887013"/>
    </source>
</evidence>
<dbReference type="OrthoDB" id="6765241at2759"/>
<evidence type="ECO:0008006" key="3">
    <source>
        <dbReference type="Google" id="ProtNLM"/>
    </source>
</evidence>
<sequence>MLFSMCLAKEVGKLICATGLAATTVADPNESRKFRLFGKDKNAGMGFSVDSGADVSLILMVHRTTTVVHFKLYAAN</sequence>
<proteinExistence type="predicted"/>
<name>A0A8X6UE89_NEPPI</name>
<comment type="caution">
    <text evidence="1">The sequence shown here is derived from an EMBL/GenBank/DDBJ whole genome shotgun (WGS) entry which is preliminary data.</text>
</comment>